<accession>A0ABV6Z130</accession>
<dbReference type="Proteomes" id="UP001594351">
    <property type="component" value="Unassembled WGS sequence"/>
</dbReference>
<evidence type="ECO:0000256" key="7">
    <source>
        <dbReference type="HAMAP-Rule" id="MF_00107"/>
    </source>
</evidence>
<evidence type="ECO:0000256" key="5">
    <source>
        <dbReference type="ARBA" id="ARBA00023229"/>
    </source>
</evidence>
<comment type="pathway">
    <text evidence="2 7">Isoprenoid biosynthesis; isopentenyl diphosphate biosynthesis via DXP pathway; isopentenyl diphosphate from 1-deoxy-D-xylulose 5-phosphate: step 4/6.</text>
</comment>
<comment type="catalytic activity">
    <reaction evidence="1 7 8">
        <text>4-CDP-2-C-methyl-D-erythritol 2-phosphate = 2-C-methyl-D-erythritol 2,4-cyclic diphosphate + CMP</text>
        <dbReference type="Rhea" id="RHEA:23864"/>
        <dbReference type="ChEBI" id="CHEBI:57919"/>
        <dbReference type="ChEBI" id="CHEBI:58483"/>
        <dbReference type="ChEBI" id="CHEBI:60377"/>
        <dbReference type="EC" id="4.6.1.12"/>
    </reaction>
</comment>
<dbReference type="InterPro" id="IPR036571">
    <property type="entry name" value="MECDP_synthase_sf"/>
</dbReference>
<dbReference type="PROSITE" id="PS01350">
    <property type="entry name" value="ISPF"/>
    <property type="match status" value="1"/>
</dbReference>
<feature type="binding site" evidence="7">
    <location>
        <begin position="62"/>
        <end position="66"/>
    </location>
    <ligand>
        <name>4-CDP-2-C-methyl-D-erythritol 2-phosphate</name>
        <dbReference type="ChEBI" id="CHEBI:57919"/>
    </ligand>
</feature>
<comment type="subunit">
    <text evidence="7">Homotrimer.</text>
</comment>
<feature type="binding site" evidence="7">
    <location>
        <position position="11"/>
    </location>
    <ligand>
        <name>a divalent metal cation</name>
        <dbReference type="ChEBI" id="CHEBI:60240"/>
    </ligand>
</feature>
<evidence type="ECO:0000256" key="1">
    <source>
        <dbReference type="ARBA" id="ARBA00000200"/>
    </source>
</evidence>
<feature type="site" description="Transition state stabilizer" evidence="7">
    <location>
        <position position="35"/>
    </location>
</feature>
<feature type="binding site" evidence="7">
    <location>
        <begin position="57"/>
        <end position="59"/>
    </location>
    <ligand>
        <name>4-CDP-2-C-methyl-D-erythritol 2-phosphate</name>
        <dbReference type="ChEBI" id="CHEBI:57919"/>
    </ligand>
</feature>
<comment type="caution">
    <text evidence="7">Lacks conserved residue(s) required for the propagation of feature annotation.</text>
</comment>
<feature type="binding site" evidence="7">
    <location>
        <position position="143"/>
    </location>
    <ligand>
        <name>4-CDP-2-C-methyl-D-erythritol 2-phosphate</name>
        <dbReference type="ChEBI" id="CHEBI:57919"/>
    </ligand>
</feature>
<evidence type="ECO:0000313" key="11">
    <source>
        <dbReference type="Proteomes" id="UP001594351"/>
    </source>
</evidence>
<evidence type="ECO:0000256" key="4">
    <source>
        <dbReference type="ARBA" id="ARBA00022723"/>
    </source>
</evidence>
<dbReference type="EMBL" id="JBHPBY010000271">
    <property type="protein sequence ID" value="MFC1852138.1"/>
    <property type="molecule type" value="Genomic_DNA"/>
</dbReference>
<feature type="binding site" evidence="7">
    <location>
        <begin position="35"/>
        <end position="36"/>
    </location>
    <ligand>
        <name>4-CDP-2-C-methyl-D-erythritol 2-phosphate</name>
        <dbReference type="ChEBI" id="CHEBI:57919"/>
    </ligand>
</feature>
<evidence type="ECO:0000256" key="8">
    <source>
        <dbReference type="RuleBase" id="RU004395"/>
    </source>
</evidence>
<evidence type="ECO:0000256" key="6">
    <source>
        <dbReference type="ARBA" id="ARBA00023239"/>
    </source>
</evidence>
<evidence type="ECO:0000313" key="10">
    <source>
        <dbReference type="EMBL" id="MFC1852138.1"/>
    </source>
</evidence>
<evidence type="ECO:0000256" key="3">
    <source>
        <dbReference type="ARBA" id="ARBA00012579"/>
    </source>
</evidence>
<feature type="domain" description="2-C-methyl-D-erythritol 2,4-cyclodiphosphate synthase" evidence="9">
    <location>
        <begin position="3"/>
        <end position="155"/>
    </location>
</feature>
<feature type="binding site" evidence="7">
    <location>
        <begin position="133"/>
        <end position="136"/>
    </location>
    <ligand>
        <name>4-CDP-2-C-methyl-D-erythritol 2-phosphate</name>
        <dbReference type="ChEBI" id="CHEBI:57919"/>
    </ligand>
</feature>
<dbReference type="EC" id="4.6.1.12" evidence="3 7"/>
<comment type="caution">
    <text evidence="10">The sequence shown here is derived from an EMBL/GenBank/DDBJ whole genome shotgun (WGS) entry which is preliminary data.</text>
</comment>
<feature type="binding site" evidence="7">
    <location>
        <position position="43"/>
    </location>
    <ligand>
        <name>a divalent metal cation</name>
        <dbReference type="ChEBI" id="CHEBI:60240"/>
    </ligand>
</feature>
<feature type="binding site" evidence="7">
    <location>
        <position position="9"/>
    </location>
    <ligand>
        <name>a divalent metal cation</name>
        <dbReference type="ChEBI" id="CHEBI:60240"/>
    </ligand>
</feature>
<dbReference type="SUPFAM" id="SSF69765">
    <property type="entry name" value="IpsF-like"/>
    <property type="match status" value="1"/>
</dbReference>
<gene>
    <name evidence="7 10" type="primary">ispF</name>
    <name evidence="10" type="ORF">ACFL27_18240</name>
</gene>
<keyword evidence="5 7" id="KW-0414">Isoprene biosynthesis</keyword>
<evidence type="ECO:0000256" key="2">
    <source>
        <dbReference type="ARBA" id="ARBA00004709"/>
    </source>
</evidence>
<dbReference type="InterPro" id="IPR020555">
    <property type="entry name" value="MECDP_synthase_CS"/>
</dbReference>
<dbReference type="InterPro" id="IPR003526">
    <property type="entry name" value="MECDP_synthase"/>
</dbReference>
<comment type="function">
    <text evidence="7">Involved in the biosynthesis of isopentenyl diphosphate (IPP) and dimethylallyl diphosphate (DMAPP), two major building blocks of isoprenoid compounds. Catalyzes the conversion of 4-diphosphocytidyl-2-C-methyl-D-erythritol 2-phosphate (CDP-ME2P) to 2-C-methyl-D-erythritol 2,4-cyclodiphosphate (ME-CPP) with a corresponding release of cytidine 5-monophosphate (CMP).</text>
</comment>
<keyword evidence="4 7" id="KW-0479">Metal-binding</keyword>
<feature type="binding site" evidence="7">
    <location>
        <begin position="9"/>
        <end position="11"/>
    </location>
    <ligand>
        <name>4-CDP-2-C-methyl-D-erythritol 2-phosphate</name>
        <dbReference type="ChEBI" id="CHEBI:57919"/>
    </ligand>
</feature>
<keyword evidence="11" id="KW-1185">Reference proteome</keyword>
<proteinExistence type="inferred from homology"/>
<dbReference type="HAMAP" id="MF_00107">
    <property type="entry name" value="IspF"/>
    <property type="match status" value="1"/>
</dbReference>
<comment type="cofactor">
    <cofactor evidence="7">
        <name>a divalent metal cation</name>
        <dbReference type="ChEBI" id="CHEBI:60240"/>
    </cofactor>
    <text evidence="7">Binds 1 divalent metal cation per subunit.</text>
</comment>
<dbReference type="Pfam" id="PF02542">
    <property type="entry name" value="YgbB"/>
    <property type="match status" value="1"/>
</dbReference>
<sequence length="161" mass="17493">MYRIGLGYDVHSLEQGYRLILGGVEIPWPRGLVGHSDADVLIHALCDAVLGALGQGDIGKLFPDTDPVYKGIDSSILLRQVIDIMKREEFSIVNVDALVIAQAPRIGPYSEAMKETLCPILEISKNLLNIKATTTEKLGFEGRGEGVATQVIVLLKQTNPP</sequence>
<dbReference type="PANTHER" id="PTHR43181:SF1">
    <property type="entry name" value="2-C-METHYL-D-ERYTHRITOL 2,4-CYCLODIPHOSPHATE SYNTHASE, CHLOROPLASTIC"/>
    <property type="match status" value="1"/>
</dbReference>
<evidence type="ECO:0000259" key="9">
    <source>
        <dbReference type="Pfam" id="PF02542"/>
    </source>
</evidence>
<dbReference type="Gene3D" id="3.30.1330.50">
    <property type="entry name" value="2-C-methyl-D-erythritol 2,4-cyclodiphosphate synthase"/>
    <property type="match status" value="1"/>
</dbReference>
<dbReference type="PANTHER" id="PTHR43181">
    <property type="entry name" value="2-C-METHYL-D-ERYTHRITOL 2,4-CYCLODIPHOSPHATE SYNTHASE, CHLOROPLASTIC"/>
    <property type="match status" value="1"/>
</dbReference>
<organism evidence="10 11">
    <name type="scientific">candidate division CSSED10-310 bacterium</name>
    <dbReference type="NCBI Taxonomy" id="2855610"/>
    <lineage>
        <taxon>Bacteria</taxon>
        <taxon>Bacteria division CSSED10-310</taxon>
    </lineage>
</organism>
<dbReference type="GO" id="GO:0008685">
    <property type="term" value="F:2-C-methyl-D-erythritol 2,4-cyclodiphosphate synthase activity"/>
    <property type="evidence" value="ECO:0007669"/>
    <property type="project" value="UniProtKB-EC"/>
</dbReference>
<dbReference type="CDD" id="cd00554">
    <property type="entry name" value="MECDP_synthase"/>
    <property type="match status" value="1"/>
</dbReference>
<dbReference type="NCBIfam" id="TIGR00151">
    <property type="entry name" value="ispF"/>
    <property type="match status" value="1"/>
</dbReference>
<feature type="binding site" evidence="7">
    <location>
        <position position="140"/>
    </location>
    <ligand>
        <name>4-CDP-2-C-methyl-D-erythritol 2-phosphate</name>
        <dbReference type="ChEBI" id="CHEBI:57919"/>
    </ligand>
</feature>
<keyword evidence="6 7" id="KW-0456">Lyase</keyword>
<feature type="site" description="Transition state stabilizer" evidence="7">
    <location>
        <position position="134"/>
    </location>
</feature>
<protein>
    <recommendedName>
        <fullName evidence="3 7">2-C-methyl-D-erythritol 2,4-cyclodiphosphate synthase</fullName>
        <shortName evidence="7">MECDP-synthase</shortName>
        <shortName evidence="7">MECPP-synthase</shortName>
        <shortName evidence="7">MECPS</shortName>
        <ecNumber evidence="3 7">4.6.1.12</ecNumber>
    </recommendedName>
</protein>
<name>A0ABV6Z130_UNCC1</name>
<reference evidence="10 11" key="1">
    <citation type="submission" date="2024-09" db="EMBL/GenBank/DDBJ databases">
        <title>Laminarin stimulates single cell rates of sulfate reduction while oxygen inhibits transcriptomic activity in coastal marine sediment.</title>
        <authorList>
            <person name="Lindsay M."/>
            <person name="Orcutt B."/>
            <person name="Emerson D."/>
            <person name="Stepanauskas R."/>
            <person name="D'Angelo T."/>
        </authorList>
    </citation>
    <scope>NUCLEOTIDE SEQUENCE [LARGE SCALE GENOMIC DNA]</scope>
    <source>
        <strain evidence="10">SAG AM-311-K15</strain>
    </source>
</reference>
<comment type="similarity">
    <text evidence="7 8">Belongs to the IspF family.</text>
</comment>